<dbReference type="KEGG" id="ceu:A7L45_17915"/>
<feature type="transmembrane region" description="Helical" evidence="1">
    <location>
        <begin position="50"/>
        <end position="70"/>
    </location>
</feature>
<evidence type="ECO:0000313" key="4">
    <source>
        <dbReference type="Proteomes" id="UP000182569"/>
    </source>
</evidence>
<feature type="transmembrane region" description="Helical" evidence="1">
    <location>
        <begin position="90"/>
        <end position="108"/>
    </location>
</feature>
<keyword evidence="1" id="KW-1133">Transmembrane helix</keyword>
<dbReference type="InterPro" id="IPR000326">
    <property type="entry name" value="PAP2/HPO"/>
</dbReference>
<dbReference type="Pfam" id="PF01569">
    <property type="entry name" value="PAP2"/>
    <property type="match status" value="1"/>
</dbReference>
<proteinExistence type="predicted"/>
<dbReference type="RefSeq" id="WP_071614101.1">
    <property type="nucleotide sequence ID" value="NZ_CP015756.1"/>
</dbReference>
<protein>
    <recommendedName>
        <fullName evidence="2">Phosphatidic acid phosphatase type 2/haloperoxidase domain-containing protein</fullName>
    </recommendedName>
</protein>
<keyword evidence="1" id="KW-0812">Transmembrane</keyword>
<keyword evidence="4" id="KW-1185">Reference proteome</keyword>
<dbReference type="SMART" id="SM00014">
    <property type="entry name" value="acidPPc"/>
    <property type="match status" value="1"/>
</dbReference>
<feature type="transmembrane region" description="Helical" evidence="1">
    <location>
        <begin position="26"/>
        <end position="43"/>
    </location>
</feature>
<dbReference type="Proteomes" id="UP000182569">
    <property type="component" value="Chromosome"/>
</dbReference>
<keyword evidence="1" id="KW-0472">Membrane</keyword>
<reference evidence="4" key="1">
    <citation type="journal article" date="2016" name="Front. Microbiol.">
        <title>Complete Genome Sequence of Clostridium estertheticum DSM 8809, a Microbe Identified in Spoiled Vacuum Packed Beef.</title>
        <authorList>
            <person name="Yu Z."/>
            <person name="Gunn L."/>
            <person name="Brennan E."/>
            <person name="Reid R."/>
            <person name="Wall P.G."/>
            <person name="Gaora O.P."/>
            <person name="Hurley D."/>
            <person name="Bolton D."/>
            <person name="Fanning S."/>
        </authorList>
    </citation>
    <scope>NUCLEOTIDE SEQUENCE [LARGE SCALE GENOMIC DNA]</scope>
    <source>
        <strain evidence="4">DSM 8809</strain>
    </source>
</reference>
<sequence length="194" mass="22192">MLYYLVNSMNLGLNQFFIIISKSSDPTFQVFISALVFIVLYLYNNKLEAICCVFNIGVTGFTNLVLKNIIKRPRPIGIQLIEAHGYSFPSGHSSISTAIGIVFIYFIIKRMKNKKIAYLISGFLLIYLILVGISRVYVGDHYPTDVLGGWVIAIIWSYISIAAYNFCMKKGVNNYLDKHFTFKLKMFKNKSMFM</sequence>
<dbReference type="CDD" id="cd03392">
    <property type="entry name" value="PAP2_like_2"/>
    <property type="match status" value="1"/>
</dbReference>
<dbReference type="Gene3D" id="1.20.144.10">
    <property type="entry name" value="Phosphatidic acid phosphatase type 2/haloperoxidase"/>
    <property type="match status" value="2"/>
</dbReference>
<gene>
    <name evidence="3" type="ORF">A7L45_17915</name>
</gene>
<feature type="transmembrane region" description="Helical" evidence="1">
    <location>
        <begin position="117"/>
        <end position="138"/>
    </location>
</feature>
<evidence type="ECO:0000256" key="1">
    <source>
        <dbReference type="SAM" id="Phobius"/>
    </source>
</evidence>
<dbReference type="PANTHER" id="PTHR14969">
    <property type="entry name" value="SPHINGOSINE-1-PHOSPHATE PHOSPHOHYDROLASE"/>
    <property type="match status" value="1"/>
</dbReference>
<name>A0A1J0GK70_9CLOT</name>
<feature type="transmembrane region" description="Helical" evidence="1">
    <location>
        <begin position="150"/>
        <end position="168"/>
    </location>
</feature>
<feature type="domain" description="Phosphatidic acid phosphatase type 2/haloperoxidase" evidence="2">
    <location>
        <begin position="49"/>
        <end position="161"/>
    </location>
</feature>
<evidence type="ECO:0000259" key="2">
    <source>
        <dbReference type="SMART" id="SM00014"/>
    </source>
</evidence>
<accession>A0A1J0GK70</accession>
<dbReference type="OrthoDB" id="9789113at2"/>
<evidence type="ECO:0000313" key="3">
    <source>
        <dbReference type="EMBL" id="APC41810.1"/>
    </source>
</evidence>
<dbReference type="AlphaFoldDB" id="A0A1J0GK70"/>
<dbReference type="STRING" id="1552.A7L45_17915"/>
<dbReference type="EMBL" id="CP015756">
    <property type="protein sequence ID" value="APC41810.1"/>
    <property type="molecule type" value="Genomic_DNA"/>
</dbReference>
<organism evidence="3 4">
    <name type="scientific">Clostridium estertheticum subsp. estertheticum</name>
    <dbReference type="NCBI Taxonomy" id="1552"/>
    <lineage>
        <taxon>Bacteria</taxon>
        <taxon>Bacillati</taxon>
        <taxon>Bacillota</taxon>
        <taxon>Clostridia</taxon>
        <taxon>Eubacteriales</taxon>
        <taxon>Clostridiaceae</taxon>
        <taxon>Clostridium</taxon>
    </lineage>
</organism>
<dbReference type="InterPro" id="IPR036938">
    <property type="entry name" value="PAP2/HPO_sf"/>
</dbReference>
<dbReference type="PANTHER" id="PTHR14969:SF13">
    <property type="entry name" value="AT30094P"/>
    <property type="match status" value="1"/>
</dbReference>
<dbReference type="SUPFAM" id="SSF48317">
    <property type="entry name" value="Acid phosphatase/Vanadium-dependent haloperoxidase"/>
    <property type="match status" value="1"/>
</dbReference>